<dbReference type="AlphaFoldDB" id="A0A1J4SH71"/>
<comment type="caution">
    <text evidence="2">The sequence shown here is derived from an EMBL/GenBank/DDBJ whole genome shotgun (WGS) entry which is preliminary data.</text>
</comment>
<evidence type="ECO:0000313" key="3">
    <source>
        <dbReference type="Proteomes" id="UP000182278"/>
    </source>
</evidence>
<reference evidence="2 3" key="1">
    <citation type="journal article" date="2016" name="Environ. Microbiol.">
        <title>Genomic resolution of a cold subsurface aquifer community provides metabolic insights for novel microbes adapted to high CO concentrations.</title>
        <authorList>
            <person name="Probst A.J."/>
            <person name="Castelle C.J."/>
            <person name="Singh A."/>
            <person name="Brown C.T."/>
            <person name="Anantharaman K."/>
            <person name="Sharon I."/>
            <person name="Hug L.A."/>
            <person name="Burstein D."/>
            <person name="Emerson J.B."/>
            <person name="Thomas B.C."/>
            <person name="Banfield J.F."/>
        </authorList>
    </citation>
    <scope>NUCLEOTIDE SEQUENCE [LARGE SCALE GENOMIC DNA]</scope>
    <source>
        <strain evidence="2">CG1_02_38_46</strain>
    </source>
</reference>
<accession>A0A1J4SH71</accession>
<dbReference type="Pfam" id="PF08899">
    <property type="entry name" value="DUF1844"/>
    <property type="match status" value="1"/>
</dbReference>
<dbReference type="STRING" id="1817893.AUJ66_00100"/>
<evidence type="ECO:0008006" key="4">
    <source>
        <dbReference type="Google" id="ProtNLM"/>
    </source>
</evidence>
<organism evidence="2 3">
    <name type="scientific">Candidatus Desantisbacteria bacterium CG1_02_38_46</name>
    <dbReference type="NCBI Taxonomy" id="1817893"/>
    <lineage>
        <taxon>Bacteria</taxon>
        <taxon>Candidatus Desantisiibacteriota</taxon>
    </lineage>
</organism>
<name>A0A1J4SH71_9BACT</name>
<evidence type="ECO:0000313" key="2">
    <source>
        <dbReference type="EMBL" id="OIN98859.1"/>
    </source>
</evidence>
<dbReference type="EMBL" id="MNUO01000002">
    <property type="protein sequence ID" value="OIN98859.1"/>
    <property type="molecule type" value="Genomic_DNA"/>
</dbReference>
<proteinExistence type="predicted"/>
<gene>
    <name evidence="2" type="ORF">AUJ66_00100</name>
</gene>
<evidence type="ECO:0000256" key="1">
    <source>
        <dbReference type="SAM" id="MobiDB-lite"/>
    </source>
</evidence>
<dbReference type="Proteomes" id="UP000182278">
    <property type="component" value="Unassembled WGS sequence"/>
</dbReference>
<feature type="region of interest" description="Disordered" evidence="1">
    <location>
        <begin position="90"/>
        <end position="109"/>
    </location>
</feature>
<sequence length="109" mass="12470">MADEQEQEKDDIPNYQFMSLVYSISQAAMMQLGKISNPMTGKTEKNIVQAKASIDMLDMLKDKTRGNLTKTEEKMLLTTLSNLYLNYSDEVSKEPSAEPKEQEKKEENK</sequence>
<protein>
    <recommendedName>
        <fullName evidence="4">DUF1844 domain-containing protein</fullName>
    </recommendedName>
</protein>
<dbReference type="InterPro" id="IPR014995">
    <property type="entry name" value="DUF1844"/>
</dbReference>